<dbReference type="EMBL" id="CAUYUJ010007133">
    <property type="protein sequence ID" value="CAK0819674.1"/>
    <property type="molecule type" value="Genomic_DNA"/>
</dbReference>
<dbReference type="InterPro" id="IPR027417">
    <property type="entry name" value="P-loop_NTPase"/>
</dbReference>
<reference evidence="2" key="1">
    <citation type="submission" date="2023-10" db="EMBL/GenBank/DDBJ databases">
        <authorList>
            <person name="Chen Y."/>
            <person name="Shah S."/>
            <person name="Dougan E. K."/>
            <person name="Thang M."/>
            <person name="Chan C."/>
        </authorList>
    </citation>
    <scope>NUCLEOTIDE SEQUENCE [LARGE SCALE GENOMIC DNA]</scope>
</reference>
<protein>
    <recommendedName>
        <fullName evidence="4">ATP-dependent DNA helicase</fullName>
    </recommendedName>
</protein>
<feature type="non-terminal residue" evidence="2">
    <location>
        <position position="1"/>
    </location>
</feature>
<keyword evidence="3" id="KW-1185">Reference proteome</keyword>
<accession>A0ABN9RN93</accession>
<evidence type="ECO:0000313" key="2">
    <source>
        <dbReference type="EMBL" id="CAK0819674.1"/>
    </source>
</evidence>
<name>A0ABN9RN93_9DINO</name>
<dbReference type="SUPFAM" id="SSF52540">
    <property type="entry name" value="P-loop containing nucleoside triphosphate hydrolases"/>
    <property type="match status" value="1"/>
</dbReference>
<proteinExistence type="predicted"/>
<evidence type="ECO:0008006" key="4">
    <source>
        <dbReference type="Google" id="ProtNLM"/>
    </source>
</evidence>
<sequence length="1230" mass="138487">DIKYWSVYNGAIAWKIRKGAPLAALAIDRRCLDDYARGLGEDAVSRLIFMVCARKFPFVEGRKGDAIQWQKVLFNGGDFFGLPSDFVRIHMSVDAYVERFGEVSCDSEKRYRSERTFDMETGNNMIRMAERGNATSFPMPWTDMLAQLSAAEDLAAERKPPSVPHTGAELAGIVSVIMKSGGDDDTAASMAKFVHQALVRRHVVVALIQGMYVDMNNRKQKVMGDMTKVRHVPGDGPMKVLCCPEEMRCHSGTTHAVNSACTGCEAPLSGECGNAMAGPDGVREAADILESTKTNAVVCEKSSFFEGDINAQRIEAVRTFVQRLDEECAHGDANGTSDSSEEEGGDGTTERARKRVRVREGAGPGAEQTSREAAERVMLEQATTEGKRVDRLRVRTGNVMMDQFEPWYFGVAFAFLFKYCTGMPDGPEFMKRPRHRRGNGAPRVELPLWVRIMSRRVESQLCRDWHFGFVSWNLVFRSAVNLSRTWFTYVAPSATGEVEQLTPEQIGEGAKQIYRALDMKHVDINGRKQKVKGDMTKVRHVPNLGKAAHKLLTHIEHTSRRLPGTQEARRVMRFETSALRVRYGVPIFVTFSPDEGHNLLMLRLSRTRRQDPVHAAAEDQAQSRVAGDREWPRVAPDVDEESGDLYGFLPLAEGMPVALTDHIDRSEDKNLLRGRVGRVQSWVCDGDAEHDQVTRGGETILKKTPKVIFVLFDEGDDGKGGRKPCKWTIGGLRTPGLHPVVPQKEEWFVDKGRPHPRLKVKRRQFPLAPAFGVTAHAAQGQTFKEGVIVDLSIGGGTSPLSSYVALTRVQRREDMLIFRPFDIAPYQKKDERKGPGLLLRTLRGEDLDWEAIELEFMPSGRCAVCGCTKYENMYPTVGQWSRADGLRVRSVCLEDKKRSGTPWQCMECGLWKCQEAFHASQHHPSKLTTRRCVDCPERRSCRVCDGRKYEEAFAPYQWDLAGNSRCRGGMCKECEELKKHLTRSRCGMEKLVDDFARIERNAEERKCKACKKSMREEERQRAEEGKRRVCSKCVESKSKAEFSAHMWCIASKETIACTQCVQDAAAHRDSAARKDVKACGVCEVAQRRDFFSQKMRNGAADRDRKCMRCVSAGAAQRNTNARKDVRACVVCEVAQRREYFSNWMWECAGDQHRKCKRCIDGAKLERGKWKCVECKGAFGREHYSNWSAGRSTQKANGKQRCNICCAGQERKRKEVAERTHASVTKKHKAG</sequence>
<comment type="caution">
    <text evidence="2">The sequence shown here is derived from an EMBL/GenBank/DDBJ whole genome shotgun (WGS) entry which is preliminary data.</text>
</comment>
<dbReference type="Proteomes" id="UP001189429">
    <property type="component" value="Unassembled WGS sequence"/>
</dbReference>
<evidence type="ECO:0000256" key="1">
    <source>
        <dbReference type="SAM" id="MobiDB-lite"/>
    </source>
</evidence>
<gene>
    <name evidence="2" type="ORF">PCOR1329_LOCUS21614</name>
</gene>
<evidence type="ECO:0000313" key="3">
    <source>
        <dbReference type="Proteomes" id="UP001189429"/>
    </source>
</evidence>
<feature type="region of interest" description="Disordered" evidence="1">
    <location>
        <begin position="329"/>
        <end position="373"/>
    </location>
</feature>
<organism evidence="2 3">
    <name type="scientific">Prorocentrum cordatum</name>
    <dbReference type="NCBI Taxonomy" id="2364126"/>
    <lineage>
        <taxon>Eukaryota</taxon>
        <taxon>Sar</taxon>
        <taxon>Alveolata</taxon>
        <taxon>Dinophyceae</taxon>
        <taxon>Prorocentrales</taxon>
        <taxon>Prorocentraceae</taxon>
        <taxon>Prorocentrum</taxon>
    </lineage>
</organism>